<dbReference type="GO" id="GO:0016485">
    <property type="term" value="P:protein processing"/>
    <property type="evidence" value="ECO:0007669"/>
    <property type="project" value="TreeGrafter"/>
</dbReference>
<dbReference type="PATRIC" id="fig|1121877.4.peg.2571"/>
<evidence type="ECO:0000256" key="6">
    <source>
        <dbReference type="ARBA" id="ARBA00022833"/>
    </source>
</evidence>
<dbReference type="STRING" id="1121877.FEAC_23090"/>
<evidence type="ECO:0000256" key="5">
    <source>
        <dbReference type="ARBA" id="ARBA00022801"/>
    </source>
</evidence>
<dbReference type="AlphaFoldDB" id="A0A0D8FS07"/>
<accession>A0A0D8FS07</accession>
<dbReference type="InterPro" id="IPR000718">
    <property type="entry name" value="Peptidase_M13"/>
</dbReference>
<dbReference type="RefSeq" id="WP_035390222.1">
    <property type="nucleotide sequence ID" value="NZ_JQKF01000021.1"/>
</dbReference>
<keyword evidence="11" id="KW-1185">Reference proteome</keyword>
<dbReference type="Pfam" id="PF05649">
    <property type="entry name" value="Peptidase_M13_N"/>
    <property type="match status" value="1"/>
</dbReference>
<evidence type="ECO:0000313" key="11">
    <source>
        <dbReference type="Proteomes" id="UP000032336"/>
    </source>
</evidence>
<dbReference type="GO" id="GO:0005886">
    <property type="term" value="C:plasma membrane"/>
    <property type="evidence" value="ECO:0007669"/>
    <property type="project" value="TreeGrafter"/>
</dbReference>
<organism evidence="10 11">
    <name type="scientific">Ferrimicrobium acidiphilum DSM 19497</name>
    <dbReference type="NCBI Taxonomy" id="1121877"/>
    <lineage>
        <taxon>Bacteria</taxon>
        <taxon>Bacillati</taxon>
        <taxon>Actinomycetota</taxon>
        <taxon>Acidimicrobiia</taxon>
        <taxon>Acidimicrobiales</taxon>
        <taxon>Acidimicrobiaceae</taxon>
        <taxon>Ferrimicrobium</taxon>
    </lineage>
</organism>
<dbReference type="EC" id="3.4.24.-" evidence="10"/>
<dbReference type="InterPro" id="IPR042089">
    <property type="entry name" value="Peptidase_M13_dom_2"/>
</dbReference>
<evidence type="ECO:0000256" key="1">
    <source>
        <dbReference type="ARBA" id="ARBA00001947"/>
    </source>
</evidence>
<name>A0A0D8FS07_9ACTN</name>
<keyword evidence="7" id="KW-0482">Metalloprotease</keyword>
<dbReference type="InterPro" id="IPR024079">
    <property type="entry name" value="MetalloPept_cat_dom_sf"/>
</dbReference>
<dbReference type="PROSITE" id="PS51885">
    <property type="entry name" value="NEPRILYSIN"/>
    <property type="match status" value="1"/>
</dbReference>
<comment type="similarity">
    <text evidence="2">Belongs to the peptidase M13 family.</text>
</comment>
<dbReference type="PRINTS" id="PR00786">
    <property type="entry name" value="NEPRILYSIN"/>
</dbReference>
<dbReference type="InterPro" id="IPR018497">
    <property type="entry name" value="Peptidase_M13_C"/>
</dbReference>
<gene>
    <name evidence="10" type="primary">pepO</name>
    <name evidence="10" type="ORF">FEAC_23090</name>
</gene>
<feature type="domain" description="Peptidase M13 N-terminal" evidence="9">
    <location>
        <begin position="18"/>
        <end position="397"/>
    </location>
</feature>
<comment type="cofactor">
    <cofactor evidence="1">
        <name>Zn(2+)</name>
        <dbReference type="ChEBI" id="CHEBI:29105"/>
    </cofactor>
</comment>
<dbReference type="Gene3D" id="3.40.390.10">
    <property type="entry name" value="Collagenase (Catalytic Domain)"/>
    <property type="match status" value="1"/>
</dbReference>
<dbReference type="GeneID" id="78373358"/>
<sequence length="655" mass="74087">MNLNSGIPLNELSSEIRPQDDLFRHVNETWLAATPIPADKATYGTFVILAEEAERNTRVILEEARTAPVGTEMRKLGDLFTSFMDEEAIDRNGLQPIQPLLDEVGAITNLQEFLALLGRTQREGLASAFHLFVDSDPGDPSRYLVFLEQGGLSLPDERYYREERFQAIHGDLTAHIQRMLELAGRQDARAASQRIVALEDEVASHHWDNVACRDSVKTYNLTSFDDLLATVAKVSPGCALETWAEGLGAPSHALEEVVLRQPSFLEGLASLFTQDQLPAWKDWLTWRIIHASAPYLPAAFVEENFAFYSTKLTGAAQIRDRWKRGVGFVEGAMGEAIGHIYVDRHFNANAKQQMDTLVANLLAAYRERISNLEWMTPSTRERALDKLNKFRPKIGYPSSWKDYSTLSVDASNLWENIRHVSEWHFARELNKIGRPVDRDEWFMTPQTVNAYYNPGFNEIVFPAAILQYPFFDPDRDQAANYGAIGAVIGHEIGHGFDDEGSRYDGDGRLHDWWTAEDREAFESRTRSLIAQYDALVPRQSPGHTVNGSLTIGENIGDLGGLGIAWFAYQLSLGGQEPPVIDGLTGAQRFFYSWAIGWRDKRRDEEMLRRLATDPHSPNEFRCNQVVRNIDAFHDAFHTTASDPMWLPVQERVSIW</sequence>
<dbReference type="Gene3D" id="1.10.1380.10">
    <property type="entry name" value="Neutral endopeptidase , domain2"/>
    <property type="match status" value="1"/>
</dbReference>
<keyword evidence="5 10" id="KW-0378">Hydrolase</keyword>
<keyword evidence="3" id="KW-0645">Protease</keyword>
<evidence type="ECO:0000259" key="8">
    <source>
        <dbReference type="Pfam" id="PF01431"/>
    </source>
</evidence>
<dbReference type="SUPFAM" id="SSF55486">
    <property type="entry name" value="Metalloproteases ('zincins'), catalytic domain"/>
    <property type="match status" value="1"/>
</dbReference>
<comment type="caution">
    <text evidence="10">The sequence shown here is derived from an EMBL/GenBank/DDBJ whole genome shotgun (WGS) entry which is preliminary data.</text>
</comment>
<dbReference type="InterPro" id="IPR008753">
    <property type="entry name" value="Peptidase_M13_N"/>
</dbReference>
<dbReference type="GO" id="GO:0046872">
    <property type="term" value="F:metal ion binding"/>
    <property type="evidence" value="ECO:0007669"/>
    <property type="project" value="UniProtKB-KW"/>
</dbReference>
<dbReference type="eggNOG" id="COG3590">
    <property type="taxonomic scope" value="Bacteria"/>
</dbReference>
<evidence type="ECO:0000256" key="2">
    <source>
        <dbReference type="ARBA" id="ARBA00007357"/>
    </source>
</evidence>
<dbReference type="Pfam" id="PF01431">
    <property type="entry name" value="Peptidase_M13"/>
    <property type="match status" value="1"/>
</dbReference>
<keyword evidence="6" id="KW-0862">Zinc</keyword>
<dbReference type="PANTHER" id="PTHR11733">
    <property type="entry name" value="ZINC METALLOPROTEASE FAMILY M13 NEPRILYSIN-RELATED"/>
    <property type="match status" value="1"/>
</dbReference>
<dbReference type="GO" id="GO:0004222">
    <property type="term" value="F:metalloendopeptidase activity"/>
    <property type="evidence" value="ECO:0007669"/>
    <property type="project" value="InterPro"/>
</dbReference>
<evidence type="ECO:0000256" key="7">
    <source>
        <dbReference type="ARBA" id="ARBA00023049"/>
    </source>
</evidence>
<evidence type="ECO:0000256" key="4">
    <source>
        <dbReference type="ARBA" id="ARBA00022723"/>
    </source>
</evidence>
<evidence type="ECO:0000313" key="10">
    <source>
        <dbReference type="EMBL" id="KJE75916.1"/>
    </source>
</evidence>
<dbReference type="CDD" id="cd08662">
    <property type="entry name" value="M13"/>
    <property type="match status" value="1"/>
</dbReference>
<evidence type="ECO:0000259" key="9">
    <source>
        <dbReference type="Pfam" id="PF05649"/>
    </source>
</evidence>
<feature type="domain" description="Peptidase M13 C-terminal" evidence="8">
    <location>
        <begin position="449"/>
        <end position="650"/>
    </location>
</feature>
<proteinExistence type="inferred from homology"/>
<reference evidence="10 11" key="1">
    <citation type="submission" date="2015-01" db="EMBL/GenBank/DDBJ databases">
        <title>Draft genome of the acidophilic iron oxidizer Ferrimicrobium acidiphilum strain T23.</title>
        <authorList>
            <person name="Poehlein A."/>
            <person name="Eisen S."/>
            <person name="Schloemann M."/>
            <person name="Johnson B.D."/>
            <person name="Daniel R."/>
            <person name="Muehling M."/>
        </authorList>
    </citation>
    <scope>NUCLEOTIDE SEQUENCE [LARGE SCALE GENOMIC DNA]</scope>
    <source>
        <strain evidence="10 11">T23</strain>
    </source>
</reference>
<dbReference type="OrthoDB" id="9775677at2"/>
<evidence type="ECO:0000256" key="3">
    <source>
        <dbReference type="ARBA" id="ARBA00022670"/>
    </source>
</evidence>
<protein>
    <submittedName>
        <fullName evidence="10">Neutral endopeptidase</fullName>
        <ecNumber evidence="10">3.4.24.-</ecNumber>
    </submittedName>
</protein>
<dbReference type="PANTHER" id="PTHR11733:SF167">
    <property type="entry name" value="FI17812P1-RELATED"/>
    <property type="match status" value="1"/>
</dbReference>
<dbReference type="EMBL" id="JXUW01000025">
    <property type="protein sequence ID" value="KJE75916.1"/>
    <property type="molecule type" value="Genomic_DNA"/>
</dbReference>
<keyword evidence="4" id="KW-0479">Metal-binding</keyword>
<dbReference type="Proteomes" id="UP000032336">
    <property type="component" value="Unassembled WGS sequence"/>
</dbReference>